<organism evidence="2 3">
    <name type="scientific">Candidatus Buchananbacteria bacterium RIFCSPHIGHO2_01_FULL_39_14</name>
    <dbReference type="NCBI Taxonomy" id="1797532"/>
    <lineage>
        <taxon>Bacteria</taxon>
        <taxon>Candidatus Buchananiibacteriota</taxon>
    </lineage>
</organism>
<dbReference type="AlphaFoldDB" id="A0A1G1XYQ2"/>
<evidence type="ECO:0000256" key="1">
    <source>
        <dbReference type="SAM" id="Phobius"/>
    </source>
</evidence>
<reference evidence="2 3" key="1">
    <citation type="journal article" date="2016" name="Nat. Commun.">
        <title>Thousands of microbial genomes shed light on interconnected biogeochemical processes in an aquifer system.</title>
        <authorList>
            <person name="Anantharaman K."/>
            <person name="Brown C.T."/>
            <person name="Hug L.A."/>
            <person name="Sharon I."/>
            <person name="Castelle C.J."/>
            <person name="Probst A.J."/>
            <person name="Thomas B.C."/>
            <person name="Singh A."/>
            <person name="Wilkins M.J."/>
            <person name="Karaoz U."/>
            <person name="Brodie E.L."/>
            <person name="Williams K.H."/>
            <person name="Hubbard S.S."/>
            <person name="Banfield J.F."/>
        </authorList>
    </citation>
    <scope>NUCLEOTIDE SEQUENCE [LARGE SCALE GENOMIC DNA]</scope>
</reference>
<keyword evidence="1" id="KW-0812">Transmembrane</keyword>
<keyword evidence="1" id="KW-1133">Transmembrane helix</keyword>
<comment type="caution">
    <text evidence="2">The sequence shown here is derived from an EMBL/GenBank/DDBJ whole genome shotgun (WGS) entry which is preliminary data.</text>
</comment>
<gene>
    <name evidence="2" type="ORF">A2729_02170</name>
</gene>
<feature type="transmembrane region" description="Helical" evidence="1">
    <location>
        <begin position="49"/>
        <end position="71"/>
    </location>
</feature>
<name>A0A1G1XYQ2_9BACT</name>
<evidence type="ECO:0000313" key="3">
    <source>
        <dbReference type="Proteomes" id="UP000178930"/>
    </source>
</evidence>
<protein>
    <submittedName>
        <fullName evidence="2">Uncharacterized protein</fullName>
    </submittedName>
</protein>
<proteinExistence type="predicted"/>
<dbReference type="Proteomes" id="UP000178930">
    <property type="component" value="Unassembled WGS sequence"/>
</dbReference>
<sequence>MEKLMVFLTVLAWIFGTLATIITLHRMYRTAKWGAKYGHLMTEHQKDIAGRHFAFGLPLIIAIVCWAFIIIF</sequence>
<feature type="transmembrane region" description="Helical" evidence="1">
    <location>
        <begin position="6"/>
        <end position="28"/>
    </location>
</feature>
<keyword evidence="1" id="KW-0472">Membrane</keyword>
<evidence type="ECO:0000313" key="2">
    <source>
        <dbReference type="EMBL" id="OGY44447.1"/>
    </source>
</evidence>
<accession>A0A1G1XYQ2</accession>
<dbReference type="EMBL" id="MHIB01000016">
    <property type="protein sequence ID" value="OGY44447.1"/>
    <property type="molecule type" value="Genomic_DNA"/>
</dbReference>
<dbReference type="STRING" id="1797532.A2729_02170"/>